<reference evidence="1 2" key="1">
    <citation type="journal article" date="2012" name="J. Bacteriol.">
        <title>Whole-genome sequences of Bacillus subtilis and close relatives.</title>
        <authorList>
            <person name="Earl A.M."/>
            <person name="Eppinger M."/>
            <person name="Fricke W.F."/>
            <person name="Rosovitz M.J."/>
            <person name="Rasko D.A."/>
            <person name="Daugherty S."/>
            <person name="Losick R."/>
            <person name="Kolter R."/>
            <person name="Ravel J."/>
        </authorList>
    </citation>
    <scope>NUCLEOTIDE SEQUENCE [LARGE SCALE GENOMIC DNA]</scope>
    <source>
        <strain evidence="2">DSM 15029 / JCM 12233 / NBRC 101239 / NRRL B-23049 / TU-B-10</strain>
    </source>
</reference>
<evidence type="ECO:0000313" key="1">
    <source>
        <dbReference type="EMBL" id="AEP86755.1"/>
    </source>
</evidence>
<dbReference type="HOGENOM" id="CLU_3304984_0_0_9"/>
<evidence type="ECO:0000313" key="2">
    <source>
        <dbReference type="Proteomes" id="UP000002651"/>
    </source>
</evidence>
<dbReference type="STRING" id="1052585.GYO_2122"/>
<dbReference type="EMBL" id="CP002905">
    <property type="protein sequence ID" value="AEP86755.1"/>
    <property type="molecule type" value="Genomic_DNA"/>
</dbReference>
<dbReference type="KEGG" id="bst:GYO_2122"/>
<keyword evidence="2" id="KW-1185">Reference proteome</keyword>
<gene>
    <name evidence="1" type="ordered locus">GYO_2122</name>
</gene>
<protein>
    <submittedName>
        <fullName evidence="1">Uncharacterized protein</fullName>
    </submittedName>
</protein>
<dbReference type="AlphaFoldDB" id="G4NVS4"/>
<dbReference type="Proteomes" id="UP000002651">
    <property type="component" value="Chromosome"/>
</dbReference>
<accession>G4NVS4</accession>
<organism evidence="1 2">
    <name type="scientific">Bacillus spizizenii (strain DSM 15029 / JCM 12233 / NBRC 101239 / NRRL B-23049 / TU-B-10)</name>
    <name type="common">Bacillus subtilis subsp. spizizenii</name>
    <dbReference type="NCBI Taxonomy" id="1052585"/>
    <lineage>
        <taxon>Bacteria</taxon>
        <taxon>Bacillati</taxon>
        <taxon>Bacillota</taxon>
        <taxon>Bacilli</taxon>
        <taxon>Bacillales</taxon>
        <taxon>Bacillaceae</taxon>
        <taxon>Bacillus</taxon>
    </lineage>
</organism>
<sequence>MGRLRKCVKEGGYQTALDSCSTNLTSEYIIKFMFRKSFK</sequence>
<name>G4NVS4_BACS4</name>
<proteinExistence type="predicted"/>